<keyword evidence="3" id="KW-0456">Lyase</keyword>
<evidence type="ECO:0000256" key="5">
    <source>
        <dbReference type="ARBA" id="ARBA00032523"/>
    </source>
</evidence>
<accession>A0A382MSA8</accession>
<comment type="function">
    <text evidence="1">Catalyzes the formation of 4-(hydroxymethyl)-2-furancarboxaldehyde phosphate (4-HFC-P) from two molecules of glyceraldehyde-3-P (GA-3-P).</text>
</comment>
<dbReference type="EMBL" id="UINC01095313">
    <property type="protein sequence ID" value="SVC51298.1"/>
    <property type="molecule type" value="Genomic_DNA"/>
</dbReference>
<gene>
    <name evidence="7" type="ORF">METZ01_LOCUS304152</name>
</gene>
<evidence type="ECO:0000256" key="6">
    <source>
        <dbReference type="ARBA" id="ARBA00047628"/>
    </source>
</evidence>
<evidence type="ECO:0000256" key="1">
    <source>
        <dbReference type="ARBA" id="ARBA00003810"/>
    </source>
</evidence>
<evidence type="ECO:0000256" key="3">
    <source>
        <dbReference type="ARBA" id="ARBA00023239"/>
    </source>
</evidence>
<organism evidence="7">
    <name type="scientific">marine metagenome</name>
    <dbReference type="NCBI Taxonomy" id="408172"/>
    <lineage>
        <taxon>unclassified sequences</taxon>
        <taxon>metagenomes</taxon>
        <taxon>ecological metagenomes</taxon>
    </lineage>
</organism>
<dbReference type="Pfam" id="PF04476">
    <property type="entry name" value="4HFCP_synth"/>
    <property type="match status" value="1"/>
</dbReference>
<proteinExistence type="predicted"/>
<keyword evidence="4" id="KW-0704">Schiff base</keyword>
<dbReference type="GO" id="GO:0016829">
    <property type="term" value="F:lyase activity"/>
    <property type="evidence" value="ECO:0007669"/>
    <property type="project" value="UniProtKB-KW"/>
</dbReference>
<comment type="catalytic activity">
    <reaction evidence="6">
        <text>2 D-glyceraldehyde 3-phosphate = 4-(hydroxymethyl)-2-furancarboxaldehyde phosphate + phosphate + 2 H2O</text>
        <dbReference type="Rhea" id="RHEA:43536"/>
        <dbReference type="ChEBI" id="CHEBI:15377"/>
        <dbReference type="ChEBI" id="CHEBI:43474"/>
        <dbReference type="ChEBI" id="CHEBI:59776"/>
        <dbReference type="ChEBI" id="CHEBI:83407"/>
        <dbReference type="EC" id="4.2.3.153"/>
    </reaction>
</comment>
<evidence type="ECO:0000256" key="2">
    <source>
        <dbReference type="ARBA" id="ARBA00012553"/>
    </source>
</evidence>
<evidence type="ECO:0000313" key="7">
    <source>
        <dbReference type="EMBL" id="SVC51298.1"/>
    </source>
</evidence>
<dbReference type="EC" id="4.2.3.153" evidence="2"/>
<reference evidence="7" key="1">
    <citation type="submission" date="2018-05" db="EMBL/GenBank/DDBJ databases">
        <authorList>
            <person name="Lanie J.A."/>
            <person name="Ng W.-L."/>
            <person name="Kazmierczak K.M."/>
            <person name="Andrzejewski T.M."/>
            <person name="Davidsen T.M."/>
            <person name="Wayne K.J."/>
            <person name="Tettelin H."/>
            <person name="Glass J.I."/>
            <person name="Rusch D."/>
            <person name="Podicherti R."/>
            <person name="Tsui H.-C.T."/>
            <person name="Winkler M.E."/>
        </authorList>
    </citation>
    <scope>NUCLEOTIDE SEQUENCE</scope>
</reference>
<dbReference type="AlphaFoldDB" id="A0A382MSA8"/>
<evidence type="ECO:0000256" key="4">
    <source>
        <dbReference type="ARBA" id="ARBA00023270"/>
    </source>
</evidence>
<sequence>MILMVSVQDLYEAKQALKGGADIVDVKNLQEALVGSAHPNVVKEIRDEVPSAHHASVTLGVVPNQIGTVSMAVYAAGILDATSVKVGFMVSEYDVALETLLAAKEALIGTQTKLIGSLFADNLLYDGGIDPDLMVQLAKEGQCDGFLIDTLVKDGRNLFDFVPEDRLKEMVLEGKELGMSTALSGHLKMSDLDELSRVNPDIVGVRGAVCQKGDRDSRVHWESVSEFKKQLDLRQTGEIDVYPENGTSSVNQESNGWIIIDGTGKTCAGIIATLSEQINADAASFVEVIIPDVLNTYDLIVWAE</sequence>
<protein>
    <recommendedName>
        <fullName evidence="2">(5-formylfuran-3-yl)methyl phosphate synthase</fullName>
        <ecNumber evidence="2">4.2.3.153</ecNumber>
    </recommendedName>
    <alternativeName>
        <fullName evidence="5">4-(hydroxymethyl)-2-furancarboxaldehyde-phosphate synthase</fullName>
    </alternativeName>
</protein>
<name>A0A382MSA8_9ZZZZ</name>
<feature type="non-terminal residue" evidence="7">
    <location>
        <position position="304"/>
    </location>
</feature>
<dbReference type="InterPro" id="IPR007565">
    <property type="entry name" value="4HFCP_synth"/>
</dbReference>